<reference evidence="1 2" key="1">
    <citation type="journal article" date="2013" name="Nat. Genet.">
        <title>The high-quality draft genome of peach (Prunus persica) identifies unique patterns of genetic diversity, domestication and genome evolution.</title>
        <authorList>
            <consortium name="International Peach Genome Initiative"/>
            <person name="Verde I."/>
            <person name="Abbott A.G."/>
            <person name="Scalabrin S."/>
            <person name="Jung S."/>
            <person name="Shu S."/>
            <person name="Marroni F."/>
            <person name="Zhebentyayeva T."/>
            <person name="Dettori M.T."/>
            <person name="Grimwood J."/>
            <person name="Cattonaro F."/>
            <person name="Zuccolo A."/>
            <person name="Rossini L."/>
            <person name="Jenkins J."/>
            <person name="Vendramin E."/>
            <person name="Meisel L.A."/>
            <person name="Decroocq V."/>
            <person name="Sosinski B."/>
            <person name="Prochnik S."/>
            <person name="Mitros T."/>
            <person name="Policriti A."/>
            <person name="Cipriani G."/>
            <person name="Dondini L."/>
            <person name="Ficklin S."/>
            <person name="Goodstein D.M."/>
            <person name="Xuan P."/>
            <person name="Del Fabbro C."/>
            <person name="Aramini V."/>
            <person name="Copetti D."/>
            <person name="Gonzalez S."/>
            <person name="Horner D.S."/>
            <person name="Falchi R."/>
            <person name="Lucas S."/>
            <person name="Mica E."/>
            <person name="Maldonado J."/>
            <person name="Lazzari B."/>
            <person name="Bielenberg D."/>
            <person name="Pirona R."/>
            <person name="Miculan M."/>
            <person name="Barakat A."/>
            <person name="Testolin R."/>
            <person name="Stella A."/>
            <person name="Tartarini S."/>
            <person name="Tonutti P."/>
            <person name="Arus P."/>
            <person name="Orellana A."/>
            <person name="Wells C."/>
            <person name="Main D."/>
            <person name="Vizzotto G."/>
            <person name="Silva H."/>
            <person name="Salamini F."/>
            <person name="Schmutz J."/>
            <person name="Morgante M."/>
            <person name="Rokhsar D.S."/>
        </authorList>
    </citation>
    <scope>NUCLEOTIDE SEQUENCE [LARGE SCALE GENOMIC DNA]</scope>
    <source>
        <strain evidence="2">cv. Nemared</strain>
    </source>
</reference>
<proteinExistence type="predicted"/>
<protein>
    <submittedName>
        <fullName evidence="1">Uncharacterized protein</fullName>
    </submittedName>
</protein>
<accession>A0A251MYG0</accession>
<keyword evidence="2" id="KW-1185">Reference proteome</keyword>
<sequence length="86" mass="9796">MATGNSTHLRPGWRSFLFMRRFSSGLLVSTQNLTGLHSILAFLNYIAASTSMSSVMVKLTWFPIFCAHCRTSCAAWHRRGRRSLMR</sequence>
<evidence type="ECO:0000313" key="1">
    <source>
        <dbReference type="EMBL" id="ONH92125.1"/>
    </source>
</evidence>
<dbReference type="Gramene" id="ONH92125">
    <property type="protein sequence ID" value="ONH92125"/>
    <property type="gene ID" value="PRUPE_8G156500"/>
</dbReference>
<dbReference type="Proteomes" id="UP000006882">
    <property type="component" value="Chromosome G8"/>
</dbReference>
<gene>
    <name evidence="1" type="ORF">PRUPE_8G156500</name>
</gene>
<evidence type="ECO:0000313" key="2">
    <source>
        <dbReference type="Proteomes" id="UP000006882"/>
    </source>
</evidence>
<dbReference type="AlphaFoldDB" id="A0A251MYG0"/>
<dbReference type="EMBL" id="CM007658">
    <property type="protein sequence ID" value="ONH92125.1"/>
    <property type="molecule type" value="Genomic_DNA"/>
</dbReference>
<organism evidence="1 2">
    <name type="scientific">Prunus persica</name>
    <name type="common">Peach</name>
    <name type="synonym">Amygdalus persica</name>
    <dbReference type="NCBI Taxonomy" id="3760"/>
    <lineage>
        <taxon>Eukaryota</taxon>
        <taxon>Viridiplantae</taxon>
        <taxon>Streptophyta</taxon>
        <taxon>Embryophyta</taxon>
        <taxon>Tracheophyta</taxon>
        <taxon>Spermatophyta</taxon>
        <taxon>Magnoliopsida</taxon>
        <taxon>eudicotyledons</taxon>
        <taxon>Gunneridae</taxon>
        <taxon>Pentapetalae</taxon>
        <taxon>rosids</taxon>
        <taxon>fabids</taxon>
        <taxon>Rosales</taxon>
        <taxon>Rosaceae</taxon>
        <taxon>Amygdaloideae</taxon>
        <taxon>Amygdaleae</taxon>
        <taxon>Prunus</taxon>
    </lineage>
</organism>
<name>A0A251MYG0_PRUPE</name>